<reference evidence="2 3" key="1">
    <citation type="journal article" date="2000" name="Nucleic Acids Res.">
        <title>Complete genome sequence of the alkaliphilic bacterium Bacillus halodurans and genomic sequence comparison with Bacillus subtilis.</title>
        <authorList>
            <person name="Takami H."/>
            <person name="Nakasone K."/>
            <person name="Takaki Y."/>
            <person name="Maeno G."/>
            <person name="Sasaki R."/>
            <person name="Masui N."/>
            <person name="Fuji F."/>
            <person name="Hirama C."/>
            <person name="Nakamura Y."/>
            <person name="Ogasawara N."/>
            <person name="Kuhara S."/>
            <person name="Horikoshi K."/>
        </authorList>
    </citation>
    <scope>NUCLEOTIDE SEQUENCE [LARGE SCALE GENOMIC DNA]</scope>
    <source>
        <strain evidence="3">ATCC BAA-125 / DSM 18197 / FERM 7344 / JCM 9153 / C-125</strain>
    </source>
</reference>
<keyword evidence="1" id="KW-0472">Membrane</keyword>
<dbReference type="STRING" id="272558.gene:10727230"/>
<keyword evidence="3" id="KW-1185">Reference proteome</keyword>
<protein>
    <submittedName>
        <fullName evidence="2">BH1336 protein</fullName>
    </submittedName>
</protein>
<dbReference type="PIR" id="H83816">
    <property type="entry name" value="H83816"/>
</dbReference>
<keyword evidence="1" id="KW-0812">Transmembrane</keyword>
<dbReference type="GeneID" id="87596958"/>
<gene>
    <name evidence="2" type="ordered locus">BH1336</name>
</gene>
<dbReference type="RefSeq" id="WP_010897503.1">
    <property type="nucleotide sequence ID" value="NC_002570.2"/>
</dbReference>
<dbReference type="KEGG" id="bha:BH1336"/>
<dbReference type="Pfam" id="PF14141">
    <property type="entry name" value="YqzM"/>
    <property type="match status" value="1"/>
</dbReference>
<accession>Q9KD81</accession>
<dbReference type="AlphaFoldDB" id="Q9KD81"/>
<feature type="transmembrane region" description="Helical" evidence="1">
    <location>
        <begin position="20"/>
        <end position="42"/>
    </location>
</feature>
<evidence type="ECO:0000256" key="1">
    <source>
        <dbReference type="SAM" id="Phobius"/>
    </source>
</evidence>
<dbReference type="HOGENOM" id="CLU_213207_0_0_9"/>
<dbReference type="Proteomes" id="UP000001258">
    <property type="component" value="Chromosome"/>
</dbReference>
<proteinExistence type="predicted"/>
<dbReference type="InterPro" id="IPR025416">
    <property type="entry name" value="YqzM"/>
</dbReference>
<sequence>MNHFEKDVQYKKNDFIDSIVGFAVVFGFFTVLFTIATLVDVFGGH</sequence>
<evidence type="ECO:0000313" key="3">
    <source>
        <dbReference type="Proteomes" id="UP000001258"/>
    </source>
</evidence>
<keyword evidence="1" id="KW-1133">Transmembrane helix</keyword>
<name>Q9KD81_HALH5</name>
<organism evidence="2 3">
    <name type="scientific">Halalkalibacterium halodurans (strain ATCC BAA-125 / DSM 18197 / FERM 7344 / JCM 9153 / C-125)</name>
    <name type="common">Bacillus halodurans</name>
    <dbReference type="NCBI Taxonomy" id="272558"/>
    <lineage>
        <taxon>Bacteria</taxon>
        <taxon>Bacillati</taxon>
        <taxon>Bacillota</taxon>
        <taxon>Bacilli</taxon>
        <taxon>Bacillales</taxon>
        <taxon>Bacillaceae</taxon>
        <taxon>Halalkalibacterium (ex Joshi et al. 2022)</taxon>
    </lineage>
</organism>
<evidence type="ECO:0000313" key="2">
    <source>
        <dbReference type="EMBL" id="BAB05055.1"/>
    </source>
</evidence>
<dbReference type="EMBL" id="BA000004">
    <property type="protein sequence ID" value="BAB05055.1"/>
    <property type="molecule type" value="Genomic_DNA"/>
</dbReference>